<sequence>MSSPSNAAKAEAATQDNATFVGKEEKPKMESPSQEKAGARVKIQSVGMVEPEAFSRIREVATEISTKAYQISDSLFSHMLHAEALGPPRVKASASAVAARRRALGLVDVLVVSVTSLAASEGAGFWQPLWSVDASVFEETVGGHNSRVNFGVLVVVSLGYLSLLHCSSRLMEARLPVKQTIFEALMVYNMTQMLLNTYVCGNLLREAWQPISSEFKSRRRSGGIFVFVVASSVGASQVVVSFSEAVEWVAGVTCRPYVLRKTNI</sequence>
<gene>
    <name evidence="2" type="primary">ELOVL7</name>
    <name evidence="2" type="ORF">SPIL2461_LOCUS19468</name>
</gene>
<dbReference type="Proteomes" id="UP000649617">
    <property type="component" value="Unassembled WGS sequence"/>
</dbReference>
<feature type="region of interest" description="Disordered" evidence="1">
    <location>
        <begin position="1"/>
        <end position="40"/>
    </location>
</feature>
<name>A0A812WZH6_SYMPI</name>
<accession>A0A812WZH6</accession>
<evidence type="ECO:0000313" key="2">
    <source>
        <dbReference type="EMBL" id="CAE7694488.1"/>
    </source>
</evidence>
<dbReference type="AlphaFoldDB" id="A0A812WZH6"/>
<protein>
    <submittedName>
        <fullName evidence="2">ELOVL7 protein</fullName>
    </submittedName>
</protein>
<evidence type="ECO:0000313" key="3">
    <source>
        <dbReference type="Proteomes" id="UP000649617"/>
    </source>
</evidence>
<dbReference type="OrthoDB" id="434092at2759"/>
<evidence type="ECO:0000256" key="1">
    <source>
        <dbReference type="SAM" id="MobiDB-lite"/>
    </source>
</evidence>
<comment type="caution">
    <text evidence="2">The sequence shown here is derived from an EMBL/GenBank/DDBJ whole genome shotgun (WGS) entry which is preliminary data.</text>
</comment>
<reference evidence="2" key="1">
    <citation type="submission" date="2021-02" db="EMBL/GenBank/DDBJ databases">
        <authorList>
            <person name="Dougan E. K."/>
            <person name="Rhodes N."/>
            <person name="Thang M."/>
            <person name="Chan C."/>
        </authorList>
    </citation>
    <scope>NUCLEOTIDE SEQUENCE</scope>
</reference>
<dbReference type="EMBL" id="CAJNIZ010044591">
    <property type="protein sequence ID" value="CAE7694488.1"/>
    <property type="molecule type" value="Genomic_DNA"/>
</dbReference>
<organism evidence="2 3">
    <name type="scientific">Symbiodinium pilosum</name>
    <name type="common">Dinoflagellate</name>
    <dbReference type="NCBI Taxonomy" id="2952"/>
    <lineage>
        <taxon>Eukaryota</taxon>
        <taxon>Sar</taxon>
        <taxon>Alveolata</taxon>
        <taxon>Dinophyceae</taxon>
        <taxon>Suessiales</taxon>
        <taxon>Symbiodiniaceae</taxon>
        <taxon>Symbiodinium</taxon>
    </lineage>
</organism>
<proteinExistence type="predicted"/>
<keyword evidence="3" id="KW-1185">Reference proteome</keyword>